<proteinExistence type="inferred from homology"/>
<dbReference type="Gene3D" id="1.10.10.10">
    <property type="entry name" value="Winged helix-like DNA-binding domain superfamily/Winged helix DNA-binding domain"/>
    <property type="match status" value="1"/>
</dbReference>
<evidence type="ECO:0000256" key="2">
    <source>
        <dbReference type="ARBA" id="ARBA00023015"/>
    </source>
</evidence>
<keyword evidence="7" id="KW-1185">Reference proteome</keyword>
<dbReference type="PANTHER" id="PTHR30537:SF31">
    <property type="entry name" value="TRANSCRIPTIONAL REGULATOR, LYSR FAMILY"/>
    <property type="match status" value="1"/>
</dbReference>
<dbReference type="InterPro" id="IPR058163">
    <property type="entry name" value="LysR-type_TF_proteobact-type"/>
</dbReference>
<dbReference type="Proteomes" id="UP001322392">
    <property type="component" value="Chromosome"/>
</dbReference>
<dbReference type="InterPro" id="IPR000847">
    <property type="entry name" value="LysR_HTH_N"/>
</dbReference>
<dbReference type="PROSITE" id="PS50931">
    <property type="entry name" value="HTH_LYSR"/>
    <property type="match status" value="1"/>
</dbReference>
<dbReference type="Pfam" id="PF03466">
    <property type="entry name" value="LysR_substrate"/>
    <property type="match status" value="1"/>
</dbReference>
<dbReference type="Gene3D" id="3.40.190.290">
    <property type="match status" value="1"/>
</dbReference>
<protein>
    <submittedName>
        <fullName evidence="6">LysR substrate-binding domain-containing protein</fullName>
    </submittedName>
</protein>
<accession>A0ABZ1AHT1</accession>
<gene>
    <name evidence="6" type="ORF">SPL95_14495</name>
</gene>
<evidence type="ECO:0000313" key="6">
    <source>
        <dbReference type="EMBL" id="WRI27488.1"/>
    </source>
</evidence>
<sequence>MSRRTSPLPFGPEQMGKLTVVADDLALFAEVVDAGGFSAASARTGVSKSRLSRRISELEAILRATLILRNSRHFEVTENGRQVYQHGNAIRAEMHAAMVALHGNASEPHGVLRIASPMALTSSIVGHVAAEFARTYPQVRVFLSTTKGPIESSTEIFDLILLPSTQALPDSDMVAQRLATVPYCLVAAPAVVEAAGHPADPDALRGMDGIGWGSLDHSSQWHLIGPQGGQADIDVHIRFSSDNLEAIREAALSGLGIARLPRALCKADLEQGRLCLVAPHWRPPSIPIYALYASSRHISVAGKFFLAALTQAIDDRLIGSHGETG</sequence>
<name>A0ABZ1AHT1_9PSED</name>
<dbReference type="EMBL" id="CP139639">
    <property type="protein sequence ID" value="WRI27488.1"/>
    <property type="molecule type" value="Genomic_DNA"/>
</dbReference>
<evidence type="ECO:0000256" key="4">
    <source>
        <dbReference type="ARBA" id="ARBA00023163"/>
    </source>
</evidence>
<evidence type="ECO:0000256" key="1">
    <source>
        <dbReference type="ARBA" id="ARBA00009437"/>
    </source>
</evidence>
<comment type="similarity">
    <text evidence="1">Belongs to the LysR transcriptional regulatory family.</text>
</comment>
<organism evidence="6 7">
    <name type="scientific">Pseudomonas canadensis</name>
    <dbReference type="NCBI Taxonomy" id="915099"/>
    <lineage>
        <taxon>Bacteria</taxon>
        <taxon>Pseudomonadati</taxon>
        <taxon>Pseudomonadota</taxon>
        <taxon>Gammaproteobacteria</taxon>
        <taxon>Pseudomonadales</taxon>
        <taxon>Pseudomonadaceae</taxon>
        <taxon>Pseudomonas</taxon>
    </lineage>
</organism>
<dbReference type="InterPro" id="IPR036388">
    <property type="entry name" value="WH-like_DNA-bd_sf"/>
</dbReference>
<reference evidence="6 7" key="1">
    <citation type="submission" date="2023-12" db="EMBL/GenBank/DDBJ databases">
        <title>First complete genome sequence of Pseudomonas canadensis strain Pcan-CK-23 isolated from homogenized tissues of Zophobas morio larvae.</title>
        <authorList>
            <person name="Kundlacz C."/>
            <person name="Aldeia C."/>
            <person name="Eddoubaji Y."/>
            <person name="Campos-Madueno E.I."/>
            <person name="Endimiani A."/>
        </authorList>
    </citation>
    <scope>NUCLEOTIDE SEQUENCE [LARGE SCALE GENOMIC DNA]</scope>
    <source>
        <strain evidence="6 7">Pcan-CK-23</strain>
    </source>
</reference>
<dbReference type="PANTHER" id="PTHR30537">
    <property type="entry name" value="HTH-TYPE TRANSCRIPTIONAL REGULATOR"/>
    <property type="match status" value="1"/>
</dbReference>
<keyword evidence="3" id="KW-0238">DNA-binding</keyword>
<dbReference type="RefSeq" id="WP_323990611.1">
    <property type="nucleotide sequence ID" value="NZ_CP139639.1"/>
</dbReference>
<dbReference type="InterPro" id="IPR036390">
    <property type="entry name" value="WH_DNA-bd_sf"/>
</dbReference>
<evidence type="ECO:0000259" key="5">
    <source>
        <dbReference type="PROSITE" id="PS50931"/>
    </source>
</evidence>
<keyword evidence="4" id="KW-0804">Transcription</keyword>
<feature type="domain" description="HTH lysR-type" evidence="5">
    <location>
        <begin position="23"/>
        <end position="77"/>
    </location>
</feature>
<dbReference type="Pfam" id="PF00126">
    <property type="entry name" value="HTH_1"/>
    <property type="match status" value="1"/>
</dbReference>
<evidence type="ECO:0000313" key="7">
    <source>
        <dbReference type="Proteomes" id="UP001322392"/>
    </source>
</evidence>
<dbReference type="SUPFAM" id="SSF46785">
    <property type="entry name" value="Winged helix' DNA-binding domain"/>
    <property type="match status" value="1"/>
</dbReference>
<dbReference type="InterPro" id="IPR005119">
    <property type="entry name" value="LysR_subst-bd"/>
</dbReference>
<evidence type="ECO:0000256" key="3">
    <source>
        <dbReference type="ARBA" id="ARBA00023125"/>
    </source>
</evidence>
<dbReference type="SUPFAM" id="SSF53850">
    <property type="entry name" value="Periplasmic binding protein-like II"/>
    <property type="match status" value="1"/>
</dbReference>
<keyword evidence="2" id="KW-0805">Transcription regulation</keyword>